<keyword evidence="2" id="KW-0732">Signal</keyword>
<feature type="compositionally biased region" description="Low complexity" evidence="1">
    <location>
        <begin position="45"/>
        <end position="55"/>
    </location>
</feature>
<evidence type="ECO:0008006" key="5">
    <source>
        <dbReference type="Google" id="ProtNLM"/>
    </source>
</evidence>
<sequence length="91" mass="9949">MKTTLICCLGLLTLPVAAHAIEAGPASPQQQETEGWLQLQRSNKAASTQQQTSTATERELSMQRWLKSYEHEIPQFFDQDEGGKVDSGSGG</sequence>
<name>A0A0K1QLZ1_PSEFL</name>
<dbReference type="Pfam" id="PF12266">
    <property type="entry name" value="DUF3613"/>
    <property type="match status" value="1"/>
</dbReference>
<evidence type="ECO:0000313" key="4">
    <source>
        <dbReference type="Proteomes" id="UP000017175"/>
    </source>
</evidence>
<dbReference type="RefSeq" id="WP_017336367.1">
    <property type="nucleotide sequence ID" value="NZ_CP010945.1"/>
</dbReference>
<dbReference type="EMBL" id="CP010945">
    <property type="protein sequence ID" value="AKV06485.1"/>
    <property type="molecule type" value="Genomic_DNA"/>
</dbReference>
<gene>
    <name evidence="3" type="ORF">B723_08755</name>
</gene>
<feature type="chain" id="PRO_5005467714" description="Lipoprotein" evidence="2">
    <location>
        <begin position="21"/>
        <end position="91"/>
    </location>
</feature>
<dbReference type="InterPro" id="IPR022053">
    <property type="entry name" value="DUF3613"/>
</dbReference>
<dbReference type="AlphaFoldDB" id="A0A0K1QLZ1"/>
<feature type="compositionally biased region" description="Polar residues" evidence="1">
    <location>
        <begin position="27"/>
        <end position="44"/>
    </location>
</feature>
<accession>A0A0K1QLZ1</accession>
<organism evidence="3 4">
    <name type="scientific">Pseudomonas fluorescens NCIMB 11764</name>
    <dbReference type="NCBI Taxonomy" id="1221522"/>
    <lineage>
        <taxon>Bacteria</taxon>
        <taxon>Pseudomonadati</taxon>
        <taxon>Pseudomonadota</taxon>
        <taxon>Gammaproteobacteria</taxon>
        <taxon>Pseudomonadales</taxon>
        <taxon>Pseudomonadaceae</taxon>
        <taxon>Pseudomonas</taxon>
    </lineage>
</organism>
<dbReference type="OrthoDB" id="7068897at2"/>
<evidence type="ECO:0000313" key="3">
    <source>
        <dbReference type="EMBL" id="AKV06485.1"/>
    </source>
</evidence>
<protein>
    <recommendedName>
        <fullName evidence="5">Lipoprotein</fullName>
    </recommendedName>
</protein>
<feature type="region of interest" description="Disordered" evidence="1">
    <location>
        <begin position="24"/>
        <end position="59"/>
    </location>
</feature>
<feature type="signal peptide" evidence="2">
    <location>
        <begin position="1"/>
        <end position="20"/>
    </location>
</feature>
<reference evidence="3 4" key="1">
    <citation type="journal article" date="2012" name="J. Bacteriol.">
        <title>Draft genome sequence of the cyanide-utilizing bacterium Pseudomonas fluorescens strain NCIMB 11764.</title>
        <authorList>
            <person name="Vilo C.A."/>
            <person name="Benedik M.J."/>
            <person name="Kunz D.A."/>
            <person name="Dong Q."/>
        </authorList>
    </citation>
    <scope>NUCLEOTIDE SEQUENCE [LARGE SCALE GENOMIC DNA]</scope>
    <source>
        <strain evidence="3 4">NCIMB 11764</strain>
    </source>
</reference>
<evidence type="ECO:0000256" key="2">
    <source>
        <dbReference type="SAM" id="SignalP"/>
    </source>
</evidence>
<dbReference type="eggNOG" id="ENOG50339NA">
    <property type="taxonomic scope" value="Bacteria"/>
</dbReference>
<proteinExistence type="predicted"/>
<evidence type="ECO:0000256" key="1">
    <source>
        <dbReference type="SAM" id="MobiDB-lite"/>
    </source>
</evidence>
<dbReference type="Proteomes" id="UP000017175">
    <property type="component" value="Chromosome"/>
</dbReference>